<name>A0A6D2HYP9_9BRAS</name>
<accession>A0A6D2HYP9</accession>
<dbReference type="Pfam" id="PF09331">
    <property type="entry name" value="DUF1985"/>
    <property type="match status" value="1"/>
</dbReference>
<dbReference type="Proteomes" id="UP000467841">
    <property type="component" value="Unassembled WGS sequence"/>
</dbReference>
<feature type="compositionally biased region" description="Acidic residues" evidence="1">
    <location>
        <begin position="611"/>
        <end position="645"/>
    </location>
</feature>
<keyword evidence="4" id="KW-1185">Reference proteome</keyword>
<dbReference type="AlphaFoldDB" id="A0A6D2HYP9"/>
<feature type="compositionally biased region" description="Basic residues" evidence="1">
    <location>
        <begin position="402"/>
        <end position="414"/>
    </location>
</feature>
<protein>
    <recommendedName>
        <fullName evidence="2">DUF1985 domain-containing protein</fullName>
    </recommendedName>
</protein>
<feature type="region of interest" description="Disordered" evidence="1">
    <location>
        <begin position="467"/>
        <end position="553"/>
    </location>
</feature>
<feature type="compositionally biased region" description="Basic and acidic residues" evidence="1">
    <location>
        <begin position="600"/>
        <end position="610"/>
    </location>
</feature>
<dbReference type="EMBL" id="CACVBM020000610">
    <property type="protein sequence ID" value="CAA7021384.1"/>
    <property type="molecule type" value="Genomic_DNA"/>
</dbReference>
<proteinExistence type="predicted"/>
<feature type="domain" description="DUF1985" evidence="2">
    <location>
        <begin position="101"/>
        <end position="253"/>
    </location>
</feature>
<dbReference type="PANTHER" id="PTHR48449:SF1">
    <property type="entry name" value="DUF1985 DOMAIN-CONTAINING PROTEIN"/>
    <property type="match status" value="1"/>
</dbReference>
<evidence type="ECO:0000256" key="1">
    <source>
        <dbReference type="SAM" id="MobiDB-lite"/>
    </source>
</evidence>
<dbReference type="InterPro" id="IPR015410">
    <property type="entry name" value="DUF1985"/>
</dbReference>
<feature type="region of interest" description="Disordered" evidence="1">
    <location>
        <begin position="144"/>
        <end position="165"/>
    </location>
</feature>
<feature type="compositionally biased region" description="Basic and acidic residues" evidence="1">
    <location>
        <begin position="646"/>
        <end position="655"/>
    </location>
</feature>
<sequence length="655" mass="72718">MGRKRKMAGPTSPTPVARNLRSNTRIEESGAVTAVSQVENQGGPQRLNIYAKANVIGQVVAALQGHEELEHLRQTQFAGLLDLPVARSSNSAKLIHALLAWQLVTRRRYELWTVFGPNPIRFSLREFKRITGLYCGKIPEDHLAERETSPETSSSSQSTEDDDGKKKIMSTMWRDLFGRKDAQVTVDDAIAMLEDPNLAQWKRMPLALIILVEGVLICRDKHLVFTPSYVDMLCDMEYFLEFPWGRESFLKMIVRFIASENVERVGDDSAEGDVLELRPADPLGAMRHQLNQKTSVCNGFPLALLLLALEAIPLLAQKMPDPGNLNTFLTDPKPKKNTITILHLNTIVDMERDPNRDGYKFKKSDFKGGDTTFVPIVNTKNREGKNGRKKAVAKKEKEGVKPLRRGVPKRKRGRDGRDRSKSGEEAREEVLPQQVVLEIVDEMKRWMLGHLNQMKENLLVAVAEEREKGKEKVEGGSSTDGKENARAGAKGNIGRPREPTPGQGEKAENEEALGGRGSGPLYKKPRVVGWEGDDYLNTRSDEAGKEQTGVDEETSTWKYYGGTLDVLAELGVDKVDKSTNVGEELGGRGEGGTVVADGGKTNRKEDKLVDVADEGNEDLLVEQKEDEEVTAGEEMIEKEDDDCEEGDKGGISESE</sequence>
<evidence type="ECO:0000313" key="3">
    <source>
        <dbReference type="EMBL" id="CAA7021384.1"/>
    </source>
</evidence>
<feature type="compositionally biased region" description="Basic and acidic residues" evidence="1">
    <location>
        <begin position="415"/>
        <end position="430"/>
    </location>
</feature>
<dbReference type="PANTHER" id="PTHR48449">
    <property type="entry name" value="DUF1985 DOMAIN-CONTAINING PROTEIN"/>
    <property type="match status" value="1"/>
</dbReference>
<evidence type="ECO:0000313" key="4">
    <source>
        <dbReference type="Proteomes" id="UP000467841"/>
    </source>
</evidence>
<dbReference type="OrthoDB" id="1111119at2759"/>
<reference evidence="3" key="1">
    <citation type="submission" date="2020-01" db="EMBL/GenBank/DDBJ databases">
        <authorList>
            <person name="Mishra B."/>
        </authorList>
    </citation>
    <scope>NUCLEOTIDE SEQUENCE [LARGE SCALE GENOMIC DNA]</scope>
</reference>
<feature type="compositionally biased region" description="Basic and acidic residues" evidence="1">
    <location>
        <begin position="467"/>
        <end position="485"/>
    </location>
</feature>
<evidence type="ECO:0000259" key="2">
    <source>
        <dbReference type="Pfam" id="PF09331"/>
    </source>
</evidence>
<gene>
    <name evidence="3" type="ORF">MERR_LOCUS8619</name>
</gene>
<feature type="region of interest" description="Disordered" evidence="1">
    <location>
        <begin position="381"/>
        <end position="430"/>
    </location>
</feature>
<organism evidence="3 4">
    <name type="scientific">Microthlaspi erraticum</name>
    <dbReference type="NCBI Taxonomy" id="1685480"/>
    <lineage>
        <taxon>Eukaryota</taxon>
        <taxon>Viridiplantae</taxon>
        <taxon>Streptophyta</taxon>
        <taxon>Embryophyta</taxon>
        <taxon>Tracheophyta</taxon>
        <taxon>Spermatophyta</taxon>
        <taxon>Magnoliopsida</taxon>
        <taxon>eudicotyledons</taxon>
        <taxon>Gunneridae</taxon>
        <taxon>Pentapetalae</taxon>
        <taxon>rosids</taxon>
        <taxon>malvids</taxon>
        <taxon>Brassicales</taxon>
        <taxon>Brassicaceae</taxon>
        <taxon>Coluteocarpeae</taxon>
        <taxon>Microthlaspi</taxon>
    </lineage>
</organism>
<comment type="caution">
    <text evidence="3">The sequence shown here is derived from an EMBL/GenBank/DDBJ whole genome shotgun (WGS) entry which is preliminary data.</text>
</comment>
<feature type="region of interest" description="Disordered" evidence="1">
    <location>
        <begin position="579"/>
        <end position="655"/>
    </location>
</feature>